<evidence type="ECO:0000313" key="2">
    <source>
        <dbReference type="Proteomes" id="UP001157502"/>
    </source>
</evidence>
<dbReference type="EMBL" id="CM055759">
    <property type="protein sequence ID" value="KAJ7987530.1"/>
    <property type="molecule type" value="Genomic_DNA"/>
</dbReference>
<comment type="caution">
    <text evidence="1">The sequence shown here is derived from an EMBL/GenBank/DDBJ whole genome shotgun (WGS) entry which is preliminary data.</text>
</comment>
<keyword evidence="2" id="KW-1185">Reference proteome</keyword>
<reference evidence="1" key="1">
    <citation type="submission" date="2021-05" db="EMBL/GenBank/DDBJ databases">
        <authorList>
            <person name="Pan Q."/>
            <person name="Jouanno E."/>
            <person name="Zahm M."/>
            <person name="Klopp C."/>
            <person name="Cabau C."/>
            <person name="Louis A."/>
            <person name="Berthelot C."/>
            <person name="Parey E."/>
            <person name="Roest Crollius H."/>
            <person name="Montfort J."/>
            <person name="Robinson-Rechavi M."/>
            <person name="Bouchez O."/>
            <person name="Lampietro C."/>
            <person name="Lopez Roques C."/>
            <person name="Donnadieu C."/>
            <person name="Postlethwait J."/>
            <person name="Bobe J."/>
            <person name="Dillon D."/>
            <person name="Chandos A."/>
            <person name="von Hippel F."/>
            <person name="Guiguen Y."/>
        </authorList>
    </citation>
    <scope>NUCLEOTIDE SEQUENCE</scope>
    <source>
        <strain evidence="1">YG-Jan2019</strain>
    </source>
</reference>
<name>A0ACC2F8D8_DALPE</name>
<sequence>MSVFGRFTNNLSLLEGDAEGPLKDNEEKSDGATNPIQARPVSTKSLCQHQCPTPTLSARGPDIQNHTA</sequence>
<protein>
    <submittedName>
        <fullName evidence="1">Uncharacterized protein</fullName>
    </submittedName>
</protein>
<organism evidence="1 2">
    <name type="scientific">Dallia pectoralis</name>
    <name type="common">Alaska blackfish</name>
    <dbReference type="NCBI Taxonomy" id="75939"/>
    <lineage>
        <taxon>Eukaryota</taxon>
        <taxon>Metazoa</taxon>
        <taxon>Chordata</taxon>
        <taxon>Craniata</taxon>
        <taxon>Vertebrata</taxon>
        <taxon>Euteleostomi</taxon>
        <taxon>Actinopterygii</taxon>
        <taxon>Neopterygii</taxon>
        <taxon>Teleostei</taxon>
        <taxon>Protacanthopterygii</taxon>
        <taxon>Esociformes</taxon>
        <taxon>Umbridae</taxon>
        <taxon>Dallia</taxon>
    </lineage>
</organism>
<proteinExistence type="predicted"/>
<accession>A0ACC2F8D8</accession>
<evidence type="ECO:0000313" key="1">
    <source>
        <dbReference type="EMBL" id="KAJ7987530.1"/>
    </source>
</evidence>
<dbReference type="Proteomes" id="UP001157502">
    <property type="component" value="Chromosome 32"/>
</dbReference>
<gene>
    <name evidence="1" type="ORF">DPEC_G00327450</name>
</gene>